<feature type="domain" description="DUF6533" evidence="2">
    <location>
        <begin position="26"/>
        <end position="71"/>
    </location>
</feature>
<dbReference type="AlphaFoldDB" id="B0DPH5"/>
<reference evidence="3 4" key="1">
    <citation type="journal article" date="2008" name="Nature">
        <title>The genome of Laccaria bicolor provides insights into mycorrhizal symbiosis.</title>
        <authorList>
            <person name="Martin F."/>
            <person name="Aerts A."/>
            <person name="Ahren D."/>
            <person name="Brun A."/>
            <person name="Danchin E.G.J."/>
            <person name="Duchaussoy F."/>
            <person name="Gibon J."/>
            <person name="Kohler A."/>
            <person name="Lindquist E."/>
            <person name="Pereda V."/>
            <person name="Salamov A."/>
            <person name="Shapiro H.J."/>
            <person name="Wuyts J."/>
            <person name="Blaudez D."/>
            <person name="Buee M."/>
            <person name="Brokstein P."/>
            <person name="Canbaeck B."/>
            <person name="Cohen D."/>
            <person name="Courty P.E."/>
            <person name="Coutinho P.M."/>
            <person name="Delaruelle C."/>
            <person name="Detter J.C."/>
            <person name="Deveau A."/>
            <person name="DiFazio S."/>
            <person name="Duplessis S."/>
            <person name="Fraissinet-Tachet L."/>
            <person name="Lucic E."/>
            <person name="Frey-Klett P."/>
            <person name="Fourrey C."/>
            <person name="Feussner I."/>
            <person name="Gay G."/>
            <person name="Grimwood J."/>
            <person name="Hoegger P.J."/>
            <person name="Jain P."/>
            <person name="Kilaru S."/>
            <person name="Labbe J."/>
            <person name="Lin Y.C."/>
            <person name="Legue V."/>
            <person name="Le Tacon F."/>
            <person name="Marmeisse R."/>
            <person name="Melayah D."/>
            <person name="Montanini B."/>
            <person name="Muratet M."/>
            <person name="Nehls U."/>
            <person name="Niculita-Hirzel H."/>
            <person name="Oudot-Le Secq M.P."/>
            <person name="Peter M."/>
            <person name="Quesneville H."/>
            <person name="Rajashekar B."/>
            <person name="Reich M."/>
            <person name="Rouhier N."/>
            <person name="Schmutz J."/>
            <person name="Yin T."/>
            <person name="Chalot M."/>
            <person name="Henrissat B."/>
            <person name="Kuees U."/>
            <person name="Lucas S."/>
            <person name="Van de Peer Y."/>
            <person name="Podila G.K."/>
            <person name="Polle A."/>
            <person name="Pukkila P.J."/>
            <person name="Richardson P.M."/>
            <person name="Rouze P."/>
            <person name="Sanders I.R."/>
            <person name="Stajich J.E."/>
            <person name="Tunlid A."/>
            <person name="Tuskan G."/>
            <person name="Grigoriev I.V."/>
        </authorList>
    </citation>
    <scope>NUCLEOTIDE SEQUENCE [LARGE SCALE GENOMIC DNA]</scope>
    <source>
        <strain evidence="4">S238N-H82 / ATCC MYA-4686</strain>
    </source>
</reference>
<dbReference type="KEGG" id="lbc:LACBIDRAFT_331441"/>
<evidence type="ECO:0000313" key="3">
    <source>
        <dbReference type="EMBL" id="EDR03453.1"/>
    </source>
</evidence>
<dbReference type="Proteomes" id="UP000001194">
    <property type="component" value="Unassembled WGS sequence"/>
</dbReference>
<dbReference type="HOGENOM" id="CLU_035509_11_4_1"/>
<dbReference type="InterPro" id="IPR045340">
    <property type="entry name" value="DUF6533"/>
</dbReference>
<proteinExistence type="predicted"/>
<evidence type="ECO:0000259" key="2">
    <source>
        <dbReference type="Pfam" id="PF20151"/>
    </source>
</evidence>
<feature type="transmembrane region" description="Helical" evidence="1">
    <location>
        <begin position="23"/>
        <end position="47"/>
    </location>
</feature>
<keyword evidence="1" id="KW-0812">Transmembrane</keyword>
<feature type="transmembrane region" description="Helical" evidence="1">
    <location>
        <begin position="139"/>
        <end position="164"/>
    </location>
</feature>
<name>B0DPH5_LACBS</name>
<evidence type="ECO:0000313" key="4">
    <source>
        <dbReference type="Proteomes" id="UP000001194"/>
    </source>
</evidence>
<evidence type="ECO:0000256" key="1">
    <source>
        <dbReference type="SAM" id="Phobius"/>
    </source>
</evidence>
<dbReference type="OrthoDB" id="2958007at2759"/>
<dbReference type="GeneID" id="6081616"/>
<sequence>MGSIGELPLELRLFTNYVAATRVVTYFDVASAMMFIYDYFLTMGLEVELVWGSRWGFMKALYIVQRYIPFVDSVALCFTRTMIAGFSLSEPSFVVTAFFFRGVQSVILVLMIVPGIAAYRQGGDVALHDVIYRNGIMAYVYLFTLFLISIAVLSTINVIVVISLPESYLDMLSSYLLGFLYEKEADNDLHIFAMK</sequence>
<keyword evidence="1" id="KW-1133">Transmembrane helix</keyword>
<organism evidence="4">
    <name type="scientific">Laccaria bicolor (strain S238N-H82 / ATCC MYA-4686)</name>
    <name type="common">Bicoloured deceiver</name>
    <name type="synonym">Laccaria laccata var. bicolor</name>
    <dbReference type="NCBI Taxonomy" id="486041"/>
    <lineage>
        <taxon>Eukaryota</taxon>
        <taxon>Fungi</taxon>
        <taxon>Dikarya</taxon>
        <taxon>Basidiomycota</taxon>
        <taxon>Agaricomycotina</taxon>
        <taxon>Agaricomycetes</taxon>
        <taxon>Agaricomycetidae</taxon>
        <taxon>Agaricales</taxon>
        <taxon>Agaricineae</taxon>
        <taxon>Hydnangiaceae</taxon>
        <taxon>Laccaria</taxon>
    </lineage>
</organism>
<dbReference type="EMBL" id="DS547124">
    <property type="protein sequence ID" value="EDR03453.1"/>
    <property type="molecule type" value="Genomic_DNA"/>
</dbReference>
<feature type="transmembrane region" description="Helical" evidence="1">
    <location>
        <begin position="98"/>
        <end position="119"/>
    </location>
</feature>
<gene>
    <name evidence="3" type="ORF">LACBIDRAFT_331441</name>
</gene>
<keyword evidence="1" id="KW-0472">Membrane</keyword>
<protein>
    <submittedName>
        <fullName evidence="3">Predicted protein</fullName>
    </submittedName>
</protein>
<keyword evidence="4" id="KW-1185">Reference proteome</keyword>
<dbReference type="InParanoid" id="B0DPH5"/>
<dbReference type="Pfam" id="PF20151">
    <property type="entry name" value="DUF6533"/>
    <property type="match status" value="1"/>
</dbReference>
<accession>B0DPH5</accession>
<dbReference type="RefSeq" id="XP_001885909.1">
    <property type="nucleotide sequence ID" value="XM_001885874.1"/>
</dbReference>